<dbReference type="SUPFAM" id="SSF56349">
    <property type="entry name" value="DNA breaking-rejoining enzymes"/>
    <property type="match status" value="1"/>
</dbReference>
<comment type="similarity">
    <text evidence="1">Belongs to the 'phage' integrase family.</text>
</comment>
<accession>A0A427N4W3</accession>
<dbReference type="InterPro" id="IPR050090">
    <property type="entry name" value="Tyrosine_recombinase_XerCD"/>
</dbReference>
<gene>
    <name evidence="8" type="ORF">EFD55_07915</name>
</gene>
<keyword evidence="2" id="KW-0229">DNA integration</keyword>
<protein>
    <submittedName>
        <fullName evidence="8">Site-specific integrase</fullName>
    </submittedName>
</protein>
<proteinExistence type="inferred from homology"/>
<comment type="caution">
    <text evidence="8">The sequence shown here is derived from an EMBL/GenBank/DDBJ whole genome shotgun (WGS) entry which is preliminary data.</text>
</comment>
<dbReference type="EMBL" id="RJJT01000004">
    <property type="protein sequence ID" value="RSB81860.1"/>
    <property type="molecule type" value="Genomic_DNA"/>
</dbReference>
<dbReference type="PANTHER" id="PTHR30349:SF41">
    <property type="entry name" value="INTEGRASE_RECOMBINASE PROTEIN MJ0367-RELATED"/>
    <property type="match status" value="1"/>
</dbReference>
<dbReference type="PANTHER" id="PTHR30349">
    <property type="entry name" value="PHAGE INTEGRASE-RELATED"/>
    <property type="match status" value="1"/>
</dbReference>
<dbReference type="Proteomes" id="UP000277279">
    <property type="component" value="Unassembled WGS sequence"/>
</dbReference>
<dbReference type="GO" id="GO:0015074">
    <property type="term" value="P:DNA integration"/>
    <property type="evidence" value="ECO:0007669"/>
    <property type="project" value="UniProtKB-KW"/>
</dbReference>
<evidence type="ECO:0000256" key="4">
    <source>
        <dbReference type="ARBA" id="ARBA00023172"/>
    </source>
</evidence>
<dbReference type="InterPro" id="IPR046668">
    <property type="entry name" value="DUF6538"/>
</dbReference>
<evidence type="ECO:0000313" key="8">
    <source>
        <dbReference type="EMBL" id="RSB81860.1"/>
    </source>
</evidence>
<dbReference type="GO" id="GO:0003677">
    <property type="term" value="F:DNA binding"/>
    <property type="evidence" value="ECO:0007669"/>
    <property type="project" value="UniProtKB-UniRule"/>
</dbReference>
<dbReference type="InterPro" id="IPR044068">
    <property type="entry name" value="CB"/>
</dbReference>
<dbReference type="Gene3D" id="1.10.443.10">
    <property type="entry name" value="Intergrase catalytic core"/>
    <property type="match status" value="1"/>
</dbReference>
<keyword evidence="3 5" id="KW-0238">DNA-binding</keyword>
<evidence type="ECO:0000256" key="3">
    <source>
        <dbReference type="ARBA" id="ARBA00023125"/>
    </source>
</evidence>
<dbReference type="PROSITE" id="PS51900">
    <property type="entry name" value="CB"/>
    <property type="match status" value="1"/>
</dbReference>
<dbReference type="CDD" id="cd01184">
    <property type="entry name" value="INT_C_like_1"/>
    <property type="match status" value="1"/>
</dbReference>
<dbReference type="InterPro" id="IPR002104">
    <property type="entry name" value="Integrase_catalytic"/>
</dbReference>
<dbReference type="AlphaFoldDB" id="A0A427N4W3"/>
<dbReference type="OrthoDB" id="7222937at2"/>
<feature type="domain" description="Tyr recombinase" evidence="6">
    <location>
        <begin position="313"/>
        <end position="511"/>
    </location>
</feature>
<dbReference type="InterPro" id="IPR013762">
    <property type="entry name" value="Integrase-like_cat_sf"/>
</dbReference>
<dbReference type="Gene3D" id="1.10.150.130">
    <property type="match status" value="1"/>
</dbReference>
<dbReference type="Pfam" id="PF20172">
    <property type="entry name" value="DUF6538"/>
    <property type="match status" value="1"/>
</dbReference>
<name>A0A427N4W3_9HYPH</name>
<dbReference type="GO" id="GO:0006310">
    <property type="term" value="P:DNA recombination"/>
    <property type="evidence" value="ECO:0007669"/>
    <property type="project" value="UniProtKB-KW"/>
</dbReference>
<reference evidence="8 9" key="1">
    <citation type="submission" date="2018-11" db="EMBL/GenBank/DDBJ databases">
        <authorList>
            <person name="Huo Y."/>
        </authorList>
    </citation>
    <scope>NUCLEOTIDE SEQUENCE [LARGE SCALE GENOMIC DNA]</scope>
    <source>
        <strain evidence="8 9">DSM 30132</strain>
    </source>
</reference>
<organism evidence="8 9">
    <name type="scientific">Rhizobium pisi</name>
    <dbReference type="NCBI Taxonomy" id="574561"/>
    <lineage>
        <taxon>Bacteria</taxon>
        <taxon>Pseudomonadati</taxon>
        <taxon>Pseudomonadota</taxon>
        <taxon>Alphaproteobacteria</taxon>
        <taxon>Hyphomicrobiales</taxon>
        <taxon>Rhizobiaceae</taxon>
        <taxon>Rhizobium/Agrobacterium group</taxon>
        <taxon>Rhizobium</taxon>
    </lineage>
</organism>
<feature type="domain" description="Core-binding (CB)" evidence="7">
    <location>
        <begin position="177"/>
        <end position="289"/>
    </location>
</feature>
<keyword evidence="4" id="KW-0233">DNA recombination</keyword>
<evidence type="ECO:0000256" key="5">
    <source>
        <dbReference type="PROSITE-ProRule" id="PRU01248"/>
    </source>
</evidence>
<evidence type="ECO:0000259" key="6">
    <source>
        <dbReference type="PROSITE" id="PS51898"/>
    </source>
</evidence>
<evidence type="ECO:0000259" key="7">
    <source>
        <dbReference type="PROSITE" id="PS51900"/>
    </source>
</evidence>
<dbReference type="InterPro" id="IPR010998">
    <property type="entry name" value="Integrase_recombinase_N"/>
</dbReference>
<evidence type="ECO:0000256" key="2">
    <source>
        <dbReference type="ARBA" id="ARBA00022908"/>
    </source>
</evidence>
<evidence type="ECO:0000313" key="9">
    <source>
        <dbReference type="Proteomes" id="UP000277279"/>
    </source>
</evidence>
<dbReference type="PROSITE" id="PS51898">
    <property type="entry name" value="TYR_RECOMBINASE"/>
    <property type="match status" value="1"/>
</dbReference>
<sequence>MCTTGVQMADTRYLKQRRQGWYFAMKVPADLIDKMGRSDIVKSLRTRDLTQAQRDRWPQVVSWNTQFEVLRGTRTWTPAEIEEKAQGEYQDTLKMLAEYNESGDNVDIFAELEAEKLEGGNLSDLDHALVSARIAGAAGRRAAMDGRTFALPAAFGRNGIDMETLQPVTAKRRKTGEAFADAARRYIEEIQRDASAKLTEQTRGQYEAVYRLFDQWAGMPSLDEVDRKQAAEFLDKIATFDPHWGRSPHTKQRTFSEIIRDFGNHKIGLSNRTINRYATALSMVWQWAKRRGLLTRENPWEDQYRKIGEKRKTQKLPYTIDELKVLLATQPEVRPEQQSHPNTLAWLCHISAYSGMRLNEMCDRKVADIKQEDGIWYFDITNAKSEAGDRKVPIHSRLIAAGLLEFIRHHQSEWLFPALKPGGPDGKRSWYISKRFTEHRRALKITRPDERTGKDRVDFHSFRRSAIKVLERARLPQTEAAQVVGHDREGITFGTYNPEGLDIQALQQVVEAIRYQGIERELGVAA</sequence>
<dbReference type="InterPro" id="IPR011010">
    <property type="entry name" value="DNA_brk_join_enz"/>
</dbReference>
<dbReference type="Pfam" id="PF00589">
    <property type="entry name" value="Phage_integrase"/>
    <property type="match status" value="1"/>
</dbReference>
<evidence type="ECO:0000256" key="1">
    <source>
        <dbReference type="ARBA" id="ARBA00008857"/>
    </source>
</evidence>